<gene>
    <name evidence="2" type="ORF">FCC1311_117782</name>
</gene>
<dbReference type="AlphaFoldDB" id="A0A2R5FJB5"/>
<feature type="compositionally biased region" description="Polar residues" evidence="1">
    <location>
        <begin position="524"/>
        <end position="536"/>
    </location>
</feature>
<feature type="region of interest" description="Disordered" evidence="1">
    <location>
        <begin position="572"/>
        <end position="606"/>
    </location>
</feature>
<name>A0A2R5FJB5_9STRA</name>
<dbReference type="EMBL" id="BEYU01001844">
    <property type="protein sequence ID" value="GBG16303.1"/>
    <property type="molecule type" value="Genomic_DNA"/>
</dbReference>
<dbReference type="Proteomes" id="UP000241890">
    <property type="component" value="Unassembled WGS sequence"/>
</dbReference>
<evidence type="ECO:0000256" key="1">
    <source>
        <dbReference type="SAM" id="MobiDB-lite"/>
    </source>
</evidence>
<comment type="caution">
    <text evidence="2">The sequence shown here is derived from an EMBL/GenBank/DDBJ whole genome shotgun (WGS) entry which is preliminary data.</text>
</comment>
<accession>A0A2R5FJB5</accession>
<feature type="region of interest" description="Disordered" evidence="1">
    <location>
        <begin position="520"/>
        <end position="539"/>
    </location>
</feature>
<feature type="compositionally biased region" description="Acidic residues" evidence="1">
    <location>
        <begin position="460"/>
        <end position="477"/>
    </location>
</feature>
<reference evidence="2 3" key="1">
    <citation type="submission" date="2017-12" db="EMBL/GenBank/DDBJ databases">
        <title>Sequencing, de novo assembly and annotation of complete genome of a new Thraustochytrid species, strain FCC1311.</title>
        <authorList>
            <person name="Sedici K."/>
            <person name="Godart F."/>
            <person name="Aiese Cigliano R."/>
            <person name="Sanseverino W."/>
            <person name="Barakat M."/>
            <person name="Ortet P."/>
            <person name="Marechal E."/>
            <person name="Cagnac O."/>
            <person name="Amato A."/>
        </authorList>
    </citation>
    <scope>NUCLEOTIDE SEQUENCE [LARGE SCALE GENOMIC DNA]</scope>
</reference>
<keyword evidence="3" id="KW-1185">Reference proteome</keyword>
<evidence type="ECO:0000313" key="3">
    <source>
        <dbReference type="Proteomes" id="UP000241890"/>
    </source>
</evidence>
<proteinExistence type="predicted"/>
<dbReference type="PANTHER" id="PTHR33845:SF1">
    <property type="entry name" value="C2H2-TYPE DOMAIN-CONTAINING PROTEIN"/>
    <property type="match status" value="1"/>
</dbReference>
<dbReference type="OrthoDB" id="128462at2759"/>
<feature type="non-terminal residue" evidence="2">
    <location>
        <position position="674"/>
    </location>
</feature>
<sequence>MFTLMKLLTKGQSRVLSAVEYVAGELVYDNFRRVERVIGAFIHDGAQQRLHKLMLVVMNFLKNQYGRHVLTDDDEHTHGIAYGLGSSTDTFPPRAADCSGCKIVPYFFAQLKTHVAESTVAGSDKDMVLDQVDRMHHKAKLYMAHKVRVVNQQREIESLHHAMQSRCIQDELREPREAHVVADFKMKFLPKAFRGQTRKWFGKRGISWHGFLVTWYEYNPETKTADRQTVYCDQIIRGTSKQGGGLVAALLEVFVAQLRRDVPSLQSITLQSDNAACYHAKLLITAIPYIGKRTGLPILRYIRTETQDGKGLLDAAFARSTQHVDNSMVQGINAETEEEVFNALIMNGGVPNSFAQLVDISRHKLDLLGELRKDFFEVKMQAYKRFNDAFFTFDHAQDPDIPTEPDALVAYSLPTTIQAYAYSGMAPFKNFEVDMGKGACTVVQMSGSNFELADASVNDREDDEDGDDDEDDEDDQGEGGGNIATSDVRSTDGLAADGSMFGAEVAKSTPIVALASLRRRRQNHTSAVPAQGQRTTGAEAHSLADDLARGLDEIALDEDNPVDDEARAADTLAAVEDTNSVRDAASVNGDDEGEEHEYAEVTRGSESMSLAEYALRKAESSFHVGSGRMRDMRSDQPEYDDARGFVIPIADRNQPGRAHRPSHGKLYGEKIDME</sequence>
<protein>
    <submittedName>
        <fullName evidence="2">Uncharacterized protein</fullName>
    </submittedName>
</protein>
<evidence type="ECO:0000313" key="2">
    <source>
        <dbReference type="EMBL" id="GBG16303.1"/>
    </source>
</evidence>
<feature type="region of interest" description="Disordered" evidence="1">
    <location>
        <begin position="451"/>
        <end position="491"/>
    </location>
</feature>
<organism evidence="2 3">
    <name type="scientific">Hondaea fermentalgiana</name>
    <dbReference type="NCBI Taxonomy" id="2315210"/>
    <lineage>
        <taxon>Eukaryota</taxon>
        <taxon>Sar</taxon>
        <taxon>Stramenopiles</taxon>
        <taxon>Bigyra</taxon>
        <taxon>Labyrinthulomycetes</taxon>
        <taxon>Thraustochytrida</taxon>
        <taxon>Thraustochytriidae</taxon>
        <taxon>Hondaea</taxon>
    </lineage>
</organism>
<feature type="region of interest" description="Disordered" evidence="1">
    <location>
        <begin position="649"/>
        <end position="674"/>
    </location>
</feature>
<dbReference type="PANTHER" id="PTHR33845">
    <property type="entry name" value="C2H2-TYPE DOMAIN-CONTAINING PROTEIN"/>
    <property type="match status" value="1"/>
</dbReference>
<dbReference type="InParanoid" id="A0A2R5FJB5"/>